<dbReference type="OrthoDB" id="284184at2759"/>
<protein>
    <submittedName>
        <fullName evidence="4">Putative Fluoroacetate dehalogenase</fullName>
    </submittedName>
</protein>
<comment type="similarity">
    <text evidence="2">Belongs to the AB hydrolase superfamily. Epoxide hydrolase family.</text>
</comment>
<evidence type="ECO:0000313" key="4">
    <source>
        <dbReference type="EMBL" id="PMD50695.1"/>
    </source>
</evidence>
<evidence type="ECO:0000313" key="5">
    <source>
        <dbReference type="Proteomes" id="UP000235371"/>
    </source>
</evidence>
<dbReference type="STRING" id="1095630.A0A2J6SIV5"/>
<accession>A0A2J6SIV5</accession>
<gene>
    <name evidence="4" type="ORF">K444DRAFT_547520</name>
</gene>
<dbReference type="GeneID" id="36584391"/>
<dbReference type="PANTHER" id="PTHR43329">
    <property type="entry name" value="EPOXIDE HYDROLASE"/>
    <property type="match status" value="1"/>
</dbReference>
<dbReference type="AlphaFoldDB" id="A0A2J6SIV5"/>
<dbReference type="InterPro" id="IPR000639">
    <property type="entry name" value="Epox_hydrolase-like"/>
</dbReference>
<dbReference type="InterPro" id="IPR000073">
    <property type="entry name" value="AB_hydrolase_1"/>
</dbReference>
<dbReference type="PRINTS" id="PR00412">
    <property type="entry name" value="EPOXHYDRLASE"/>
</dbReference>
<dbReference type="InterPro" id="IPR029058">
    <property type="entry name" value="AB_hydrolase_fold"/>
</dbReference>
<dbReference type="SUPFAM" id="SSF53474">
    <property type="entry name" value="alpha/beta-Hydrolases"/>
    <property type="match status" value="1"/>
</dbReference>
<dbReference type="RefSeq" id="XP_024727599.1">
    <property type="nucleotide sequence ID" value="XM_024876312.1"/>
</dbReference>
<organism evidence="4 5">
    <name type="scientific">Hyaloscypha bicolor E</name>
    <dbReference type="NCBI Taxonomy" id="1095630"/>
    <lineage>
        <taxon>Eukaryota</taxon>
        <taxon>Fungi</taxon>
        <taxon>Dikarya</taxon>
        <taxon>Ascomycota</taxon>
        <taxon>Pezizomycotina</taxon>
        <taxon>Leotiomycetes</taxon>
        <taxon>Helotiales</taxon>
        <taxon>Hyaloscyphaceae</taxon>
        <taxon>Hyaloscypha</taxon>
        <taxon>Hyaloscypha bicolor</taxon>
    </lineage>
</organism>
<feature type="domain" description="AB hydrolase-1" evidence="3">
    <location>
        <begin position="44"/>
        <end position="314"/>
    </location>
</feature>
<dbReference type="Proteomes" id="UP000235371">
    <property type="component" value="Unassembled WGS sequence"/>
</dbReference>
<dbReference type="EMBL" id="KZ613913">
    <property type="protein sequence ID" value="PMD50695.1"/>
    <property type="molecule type" value="Genomic_DNA"/>
</dbReference>
<dbReference type="Pfam" id="PF12697">
    <property type="entry name" value="Abhydrolase_6"/>
    <property type="match status" value="1"/>
</dbReference>
<dbReference type="GO" id="GO:0016787">
    <property type="term" value="F:hydrolase activity"/>
    <property type="evidence" value="ECO:0007669"/>
    <property type="project" value="UniProtKB-KW"/>
</dbReference>
<evidence type="ECO:0000256" key="2">
    <source>
        <dbReference type="ARBA" id="ARBA00038334"/>
    </source>
</evidence>
<evidence type="ECO:0000259" key="3">
    <source>
        <dbReference type="Pfam" id="PF12697"/>
    </source>
</evidence>
<sequence length="323" mass="35630">MQSTNDVSLMTSLGLKSNVTTASADKTFYYHRGLETYNSSTPILVLVHGYPQTWRLLIPLLPSTIPLFIPDLPGYGRSSPLPGPHDKRSTGTSLLTTLSSLLPPSSSPIPIILTGHDRGARICHRLAVDASSLPSNLNFAIRGTVLLDIVPTLIQWQSCINPLVNMGSFHWSFLANVEVATAMIKAQGGDVWVRMCLDRWLGRSPSGLARFKENDAVEVYAESFKRESVIRASCDDYRAGAMEDSSLQEEDQKAGRKVDIDVLCVFSKGYLGGRYDVKRVWSEWMGKGMLEVHGIEGGVGHFVAEEDPEETAKAVSEFYERHV</sequence>
<proteinExistence type="inferred from homology"/>
<reference evidence="4 5" key="1">
    <citation type="submission" date="2016-04" db="EMBL/GenBank/DDBJ databases">
        <title>A degradative enzymes factory behind the ericoid mycorrhizal symbiosis.</title>
        <authorList>
            <consortium name="DOE Joint Genome Institute"/>
            <person name="Martino E."/>
            <person name="Morin E."/>
            <person name="Grelet G."/>
            <person name="Kuo A."/>
            <person name="Kohler A."/>
            <person name="Daghino S."/>
            <person name="Barry K."/>
            <person name="Choi C."/>
            <person name="Cichocki N."/>
            <person name="Clum A."/>
            <person name="Copeland A."/>
            <person name="Hainaut M."/>
            <person name="Haridas S."/>
            <person name="Labutti K."/>
            <person name="Lindquist E."/>
            <person name="Lipzen A."/>
            <person name="Khouja H.-R."/>
            <person name="Murat C."/>
            <person name="Ohm R."/>
            <person name="Olson A."/>
            <person name="Spatafora J."/>
            <person name="Veneault-Fourrey C."/>
            <person name="Henrissat B."/>
            <person name="Grigoriev I."/>
            <person name="Martin F."/>
            <person name="Perotto S."/>
        </authorList>
    </citation>
    <scope>NUCLEOTIDE SEQUENCE [LARGE SCALE GENOMIC DNA]</scope>
    <source>
        <strain evidence="4 5">E</strain>
    </source>
</reference>
<dbReference type="Gene3D" id="3.40.50.1820">
    <property type="entry name" value="alpha/beta hydrolase"/>
    <property type="match status" value="1"/>
</dbReference>
<name>A0A2J6SIV5_9HELO</name>
<keyword evidence="5" id="KW-1185">Reference proteome</keyword>
<dbReference type="InParanoid" id="A0A2J6SIV5"/>
<keyword evidence="1" id="KW-0378">Hydrolase</keyword>
<evidence type="ECO:0000256" key="1">
    <source>
        <dbReference type="ARBA" id="ARBA00022801"/>
    </source>
</evidence>